<feature type="compositionally biased region" description="Basic and acidic residues" evidence="5">
    <location>
        <begin position="71"/>
        <end position="83"/>
    </location>
</feature>
<dbReference type="EMBL" id="CP097510">
    <property type="protein sequence ID" value="URE34743.1"/>
    <property type="molecule type" value="Genomic_DNA"/>
</dbReference>
<dbReference type="CDD" id="cd22933">
    <property type="entry name" value="HFD_HFI1"/>
    <property type="match status" value="1"/>
</dbReference>
<dbReference type="PANTHER" id="PTHR21277:SF5">
    <property type="entry name" value="TRANSCRIPTIONAL ADAPTER 1"/>
    <property type="match status" value="1"/>
</dbReference>
<feature type="compositionally biased region" description="Pro residues" evidence="5">
    <location>
        <begin position="88"/>
        <end position="104"/>
    </location>
</feature>
<feature type="compositionally biased region" description="Basic and acidic residues" evidence="5">
    <location>
        <begin position="20"/>
        <end position="46"/>
    </location>
</feature>
<proteinExistence type="predicted"/>
<evidence type="ECO:0000256" key="2">
    <source>
        <dbReference type="ARBA" id="ARBA00023015"/>
    </source>
</evidence>
<comment type="subcellular location">
    <subcellularLocation>
        <location evidence="1">Nucleus</location>
    </subcellularLocation>
</comment>
<dbReference type="InterPro" id="IPR024738">
    <property type="entry name" value="Hfi1/Tada1"/>
</dbReference>
<evidence type="ECO:0000256" key="3">
    <source>
        <dbReference type="ARBA" id="ARBA00023163"/>
    </source>
</evidence>
<dbReference type="OrthoDB" id="767585at2759"/>
<organism evidence="6 7">
    <name type="scientific">Musa troglodytarum</name>
    <name type="common">fe'i banana</name>
    <dbReference type="NCBI Taxonomy" id="320322"/>
    <lineage>
        <taxon>Eukaryota</taxon>
        <taxon>Viridiplantae</taxon>
        <taxon>Streptophyta</taxon>
        <taxon>Embryophyta</taxon>
        <taxon>Tracheophyta</taxon>
        <taxon>Spermatophyta</taxon>
        <taxon>Magnoliopsida</taxon>
        <taxon>Liliopsida</taxon>
        <taxon>Zingiberales</taxon>
        <taxon>Musaceae</taxon>
        <taxon>Musa</taxon>
    </lineage>
</organism>
<reference evidence="6" key="1">
    <citation type="submission" date="2022-05" db="EMBL/GenBank/DDBJ databases">
        <title>The Musa troglodytarum L. genome provides insights into the mechanism of non-climacteric behaviour and enrichment of carotenoids.</title>
        <authorList>
            <person name="Wang J."/>
        </authorList>
    </citation>
    <scope>NUCLEOTIDE SEQUENCE</scope>
    <source>
        <tissue evidence="6">Leaf</tissue>
    </source>
</reference>
<gene>
    <name evidence="6" type="ORF">MUK42_16068</name>
</gene>
<evidence type="ECO:0000256" key="1">
    <source>
        <dbReference type="ARBA" id="ARBA00004123"/>
    </source>
</evidence>
<evidence type="ECO:0000256" key="4">
    <source>
        <dbReference type="ARBA" id="ARBA00023242"/>
    </source>
</evidence>
<name>A0A9E7HSE2_9LILI</name>
<keyword evidence="7" id="KW-1185">Reference proteome</keyword>
<evidence type="ECO:0000313" key="7">
    <source>
        <dbReference type="Proteomes" id="UP001055439"/>
    </source>
</evidence>
<sequence>MVAARAHVTPLLSNHKSSTGRRESERERERERSARARGELTGDGNRKGTLSARSHPNSTRSRGNKKKKKGGGREGREEKRGRLTGDTSPPPMLQRQPSLPPPLTTPVTKHSRIDLGELKSQLAKQLDQEQAIRYFGYLNGLLSQKLSKHEFNKFCIMTLGHENLPLHNQLIRSRLRNACQAKAQPSVNHGRFAHRPTGIVSKNSPESDDGLDFSQALTWSHTWSNEDILPWSNDKFRGGSDNNRIRDCRSPLGQNRRVEVAPRQPSLEYDEAVLGENDDLSSCYLKRSVQQQQGGAHELPAKRARIEEPSLLDQGSVHYKVFAEVVPPKCGENMDHRGDLDSFRGPLQAPLGILFCSASTTGARRRFLSAGTAVTDSFCRNYDCSELCETEILKKRMEKIAQSQGLEGVTMDCANLLSSGLDAYLKQLVKLCIELVGAGTGHVLTKQAISNLVPYAKPINGVWARNDIQVQGTVGFLEGTHVLSMKDFRIAMELNPLQLRGEWPLLLEKICRHLHHNITPEVSSCYVIDIMEDSGGSFAGPFSLARPLRLVGFAHCSRVLMLVLHLSQQAPNSAGKEQPETYINRGQDN</sequence>
<dbReference type="GO" id="GO:0005634">
    <property type="term" value="C:nucleus"/>
    <property type="evidence" value="ECO:0007669"/>
    <property type="project" value="UniProtKB-SubCell"/>
</dbReference>
<dbReference type="Proteomes" id="UP001055439">
    <property type="component" value="Chromosome 8"/>
</dbReference>
<dbReference type="GO" id="GO:0003713">
    <property type="term" value="F:transcription coactivator activity"/>
    <property type="evidence" value="ECO:0007669"/>
    <property type="project" value="TreeGrafter"/>
</dbReference>
<feature type="region of interest" description="Disordered" evidence="5">
    <location>
        <begin position="1"/>
        <end position="107"/>
    </location>
</feature>
<evidence type="ECO:0000256" key="5">
    <source>
        <dbReference type="SAM" id="MobiDB-lite"/>
    </source>
</evidence>
<dbReference type="PANTHER" id="PTHR21277">
    <property type="entry name" value="TRANSCRIPTIONAL ADAPTER 1"/>
    <property type="match status" value="1"/>
</dbReference>
<dbReference type="AlphaFoldDB" id="A0A9E7HSE2"/>
<dbReference type="GO" id="GO:0000124">
    <property type="term" value="C:SAGA complex"/>
    <property type="evidence" value="ECO:0007669"/>
    <property type="project" value="UniProtKB-ARBA"/>
</dbReference>
<protein>
    <submittedName>
        <fullName evidence="6">Uncharacterized protein</fullName>
    </submittedName>
</protein>
<evidence type="ECO:0000313" key="6">
    <source>
        <dbReference type="EMBL" id="URE34743.1"/>
    </source>
</evidence>
<accession>A0A9E7HSE2</accession>
<keyword evidence="2" id="KW-0805">Transcription regulation</keyword>
<keyword evidence="4" id="KW-0539">Nucleus</keyword>
<keyword evidence="3" id="KW-0804">Transcription</keyword>
<dbReference type="GO" id="GO:0006357">
    <property type="term" value="P:regulation of transcription by RNA polymerase II"/>
    <property type="evidence" value="ECO:0007669"/>
    <property type="project" value="TreeGrafter"/>
</dbReference>
<dbReference type="Pfam" id="PF12767">
    <property type="entry name" value="SAGA-Tad1"/>
    <property type="match status" value="1"/>
</dbReference>